<dbReference type="Gene3D" id="2.50.20.10">
    <property type="entry name" value="Lipoprotein localisation LolA/LolB/LppX"/>
    <property type="match status" value="1"/>
</dbReference>
<evidence type="ECO:0000256" key="10">
    <source>
        <dbReference type="ARBA" id="ARBA00023186"/>
    </source>
</evidence>
<keyword evidence="11" id="KW-0998">Cell outer membrane</keyword>
<comment type="similarity">
    <text evidence="2">Belongs to the LolB family.</text>
</comment>
<comment type="subunit">
    <text evidence="3">Monomer.</text>
</comment>
<evidence type="ECO:0000256" key="7">
    <source>
        <dbReference type="ARBA" id="ARBA00022927"/>
    </source>
</evidence>
<dbReference type="GO" id="GO:0015031">
    <property type="term" value="P:protein transport"/>
    <property type="evidence" value="ECO:0007669"/>
    <property type="project" value="UniProtKB-KW"/>
</dbReference>
<evidence type="ECO:0000256" key="3">
    <source>
        <dbReference type="ARBA" id="ARBA00011245"/>
    </source>
</evidence>
<evidence type="ECO:0000256" key="9">
    <source>
        <dbReference type="ARBA" id="ARBA00023139"/>
    </source>
</evidence>
<organism evidence="13 14">
    <name type="scientific">Legionella oakridgensis</name>
    <dbReference type="NCBI Taxonomy" id="29423"/>
    <lineage>
        <taxon>Bacteria</taxon>
        <taxon>Pseudomonadati</taxon>
        <taxon>Pseudomonadota</taxon>
        <taxon>Gammaproteobacteria</taxon>
        <taxon>Legionellales</taxon>
        <taxon>Legionellaceae</taxon>
        <taxon>Legionella</taxon>
    </lineage>
</organism>
<evidence type="ECO:0000313" key="14">
    <source>
        <dbReference type="Proteomes" id="UP000054858"/>
    </source>
</evidence>
<name>A0A0W0XGX9_9GAMM</name>
<dbReference type="Pfam" id="PF03550">
    <property type="entry name" value="LolB"/>
    <property type="match status" value="1"/>
</dbReference>
<comment type="caution">
    <text evidence="13">The sequence shown here is derived from an EMBL/GenBank/DDBJ whole genome shotgun (WGS) entry which is preliminary data.</text>
</comment>
<keyword evidence="5" id="KW-0813">Transport</keyword>
<comment type="subcellular location">
    <subcellularLocation>
        <location evidence="1">Cell outer membrane</location>
        <topology evidence="1">Lipid-anchor</topology>
    </subcellularLocation>
</comment>
<evidence type="ECO:0000256" key="11">
    <source>
        <dbReference type="ARBA" id="ARBA00023237"/>
    </source>
</evidence>
<dbReference type="PROSITE" id="PS51257">
    <property type="entry name" value="PROKAR_LIPOPROTEIN"/>
    <property type="match status" value="1"/>
</dbReference>
<keyword evidence="7" id="KW-0653">Protein transport</keyword>
<keyword evidence="6" id="KW-0732">Signal</keyword>
<dbReference type="Proteomes" id="UP000054858">
    <property type="component" value="Unassembled WGS sequence"/>
</dbReference>
<accession>A0A0W0XGX9</accession>
<dbReference type="InterPro" id="IPR004565">
    <property type="entry name" value="OM_lipoprot_LolB"/>
</dbReference>
<proteinExistence type="inferred from homology"/>
<dbReference type="EMBL" id="LNYP01000006">
    <property type="protein sequence ID" value="KTD43867.1"/>
    <property type="molecule type" value="Genomic_DNA"/>
</dbReference>
<dbReference type="InterPro" id="IPR029046">
    <property type="entry name" value="LolA/LolB/LppX"/>
</dbReference>
<evidence type="ECO:0000256" key="1">
    <source>
        <dbReference type="ARBA" id="ARBA00004459"/>
    </source>
</evidence>
<evidence type="ECO:0000256" key="4">
    <source>
        <dbReference type="ARBA" id="ARBA00016202"/>
    </source>
</evidence>
<keyword evidence="12" id="KW-0449">Lipoprotein</keyword>
<sequence>MNAFKRHIIITLGLLTACAPPKPAPEAPINETMPVVEREVKTATISSWDIAGAMSASNQKKAWTASLNWHQQGINHYQIRLFGPLGGGTVIIEKDGGMITYKDGPKTISSKSADELLYQETGIRLPVTNLYYWVRGLPAPGAVQSTQYDQYNHLTQLKQAGYTIDYAKYTSLKNIDLPSKIHLQGHGVTIKLIIKQWSV</sequence>
<dbReference type="RefSeq" id="WP_035893042.1">
    <property type="nucleotide sequence ID" value="NZ_LCUA01000006.1"/>
</dbReference>
<dbReference type="AlphaFoldDB" id="A0A0W0XGX9"/>
<keyword evidence="8" id="KW-0472">Membrane</keyword>
<evidence type="ECO:0000256" key="12">
    <source>
        <dbReference type="ARBA" id="ARBA00023288"/>
    </source>
</evidence>
<dbReference type="GO" id="GO:0009279">
    <property type="term" value="C:cell outer membrane"/>
    <property type="evidence" value="ECO:0007669"/>
    <property type="project" value="UniProtKB-SubCell"/>
</dbReference>
<evidence type="ECO:0000256" key="8">
    <source>
        <dbReference type="ARBA" id="ARBA00023136"/>
    </source>
</evidence>
<dbReference type="PATRIC" id="fig|29423.5.peg.432"/>
<reference evidence="13 14" key="1">
    <citation type="submission" date="2015-11" db="EMBL/GenBank/DDBJ databases">
        <title>Genomic analysis of 38 Legionella species identifies large and diverse effector repertoires.</title>
        <authorList>
            <person name="Burstein D."/>
            <person name="Amaro F."/>
            <person name="Zusman T."/>
            <person name="Lifshitz Z."/>
            <person name="Cohen O."/>
            <person name="Gilbert J.A."/>
            <person name="Pupko T."/>
            <person name="Shuman H.A."/>
            <person name="Segal G."/>
        </authorList>
    </citation>
    <scope>NUCLEOTIDE SEQUENCE [LARGE SCALE GENOMIC DNA]</scope>
    <source>
        <strain evidence="13 14">Oak Ridge-10</strain>
    </source>
</reference>
<evidence type="ECO:0000256" key="6">
    <source>
        <dbReference type="ARBA" id="ARBA00022729"/>
    </source>
</evidence>
<dbReference type="NCBIfam" id="TIGR00548">
    <property type="entry name" value="lolB"/>
    <property type="match status" value="1"/>
</dbReference>
<evidence type="ECO:0000313" key="13">
    <source>
        <dbReference type="EMBL" id="KTD43867.1"/>
    </source>
</evidence>
<keyword evidence="10" id="KW-0143">Chaperone</keyword>
<protein>
    <recommendedName>
        <fullName evidence="4">Outer-membrane lipoprotein LolB</fullName>
    </recommendedName>
</protein>
<dbReference type="SUPFAM" id="SSF89392">
    <property type="entry name" value="Prokaryotic lipoproteins and lipoprotein localization factors"/>
    <property type="match status" value="1"/>
</dbReference>
<gene>
    <name evidence="13" type="primary">lolB</name>
    <name evidence="13" type="ORF">Loak_0417</name>
</gene>
<evidence type="ECO:0000256" key="5">
    <source>
        <dbReference type="ARBA" id="ARBA00022448"/>
    </source>
</evidence>
<keyword evidence="9" id="KW-0564">Palmitate</keyword>
<dbReference type="CDD" id="cd16326">
    <property type="entry name" value="LolB"/>
    <property type="match status" value="1"/>
</dbReference>
<evidence type="ECO:0000256" key="2">
    <source>
        <dbReference type="ARBA" id="ARBA00009696"/>
    </source>
</evidence>